<evidence type="ECO:0000256" key="1">
    <source>
        <dbReference type="SAM" id="MobiDB-lite"/>
    </source>
</evidence>
<gene>
    <name evidence="2" type="ORF">RFN28_09625</name>
</gene>
<dbReference type="RefSeq" id="WP_320287116.1">
    <property type="nucleotide sequence ID" value="NZ_JAVIIW010000008.1"/>
</dbReference>
<reference evidence="2 3" key="1">
    <citation type="submission" date="2023-08" db="EMBL/GenBank/DDBJ databases">
        <title>Implementing the SeqCode for naming new Mesorhizobium species isolated from Vachellia karroo root nodules.</title>
        <authorList>
            <person name="Van Lill M."/>
        </authorList>
    </citation>
    <scope>NUCLEOTIDE SEQUENCE [LARGE SCALE GENOMIC DNA]</scope>
    <source>
        <strain evidence="2 3">VK24D</strain>
    </source>
</reference>
<dbReference type="Proteomes" id="UP001287059">
    <property type="component" value="Unassembled WGS sequence"/>
</dbReference>
<organism evidence="2 3">
    <name type="scientific">Mesorhizobium album</name>
    <dbReference type="NCBI Taxonomy" id="3072314"/>
    <lineage>
        <taxon>Bacteria</taxon>
        <taxon>Pseudomonadati</taxon>
        <taxon>Pseudomonadota</taxon>
        <taxon>Alphaproteobacteria</taxon>
        <taxon>Hyphomicrobiales</taxon>
        <taxon>Phyllobacteriaceae</taxon>
        <taxon>Mesorhizobium</taxon>
    </lineage>
</organism>
<evidence type="ECO:0000313" key="2">
    <source>
        <dbReference type="EMBL" id="MDX8478738.1"/>
    </source>
</evidence>
<dbReference type="EMBL" id="JAVIIW010000008">
    <property type="protein sequence ID" value="MDX8478738.1"/>
    <property type="molecule type" value="Genomic_DNA"/>
</dbReference>
<protein>
    <submittedName>
        <fullName evidence="2">Uncharacterized protein</fullName>
    </submittedName>
</protein>
<proteinExistence type="predicted"/>
<keyword evidence="3" id="KW-1185">Reference proteome</keyword>
<evidence type="ECO:0000313" key="3">
    <source>
        <dbReference type="Proteomes" id="UP001287059"/>
    </source>
</evidence>
<accession>A0ABU4XVL7</accession>
<sequence>MSDEAQRKRQQDADDGDGAVAKNRLDPVFFRILLVQATLPPSAIKG</sequence>
<feature type="compositionally biased region" description="Basic and acidic residues" evidence="1">
    <location>
        <begin position="1"/>
        <end position="12"/>
    </location>
</feature>
<feature type="region of interest" description="Disordered" evidence="1">
    <location>
        <begin position="1"/>
        <end position="20"/>
    </location>
</feature>
<name>A0ABU4XVL7_9HYPH</name>
<comment type="caution">
    <text evidence="2">The sequence shown here is derived from an EMBL/GenBank/DDBJ whole genome shotgun (WGS) entry which is preliminary data.</text>
</comment>